<evidence type="ECO:0000313" key="2">
    <source>
        <dbReference type="EMBL" id="KAL3519780.1"/>
    </source>
</evidence>
<gene>
    <name evidence="2" type="ORF">ACH5RR_017929</name>
</gene>
<comment type="cofactor">
    <cofactor evidence="1">
        <name>Mn(2+)</name>
        <dbReference type="ChEBI" id="CHEBI:29035"/>
    </cofactor>
</comment>
<reference evidence="2 3" key="1">
    <citation type="submission" date="2024-11" db="EMBL/GenBank/DDBJ databases">
        <title>A near-complete genome assembly of Cinchona calisaya.</title>
        <authorList>
            <person name="Lian D.C."/>
            <person name="Zhao X.W."/>
            <person name="Wei L."/>
        </authorList>
    </citation>
    <scope>NUCLEOTIDE SEQUENCE [LARGE SCALE GENOMIC DNA]</scope>
    <source>
        <tissue evidence="2">Nenye</tissue>
    </source>
</reference>
<sequence length="234" mass="26668">MSTGYTPELAEEIVSEVQSGDILVAATDGLFDNLYRDMIEYIAKIGNYRGCWPSPYSSVLESYLLERTISQEQPWRLDFQRFNGGKTVQEYHRKGAVDVKQVLNKAFLNTESTGLSTACIIRLKNKFLHAVNLEDSRFLVIREVQKIVVKVEPKVVVVVAIDELFDNMWPYQIENAMNSCLEEDCPPELTAWTLVNLARQLYRLDDFISPFTQAAIDAGHILSCTWEASTMMLQ</sequence>
<dbReference type="PANTHER" id="PTHR12320:SF81">
    <property type="entry name" value="PROTEIN PHOSPHATASE 2C 23-RELATED"/>
    <property type="match status" value="1"/>
</dbReference>
<accession>A0ABD2ZNL7</accession>
<dbReference type="PANTHER" id="PTHR12320">
    <property type="entry name" value="PROTEIN PHOSPHATASE 2C"/>
    <property type="match status" value="1"/>
</dbReference>
<comment type="catalytic activity">
    <reaction evidence="1">
        <text>O-phospho-L-threonyl-[protein] + H2O = L-threonyl-[protein] + phosphate</text>
        <dbReference type="Rhea" id="RHEA:47004"/>
        <dbReference type="Rhea" id="RHEA-COMP:11060"/>
        <dbReference type="Rhea" id="RHEA-COMP:11605"/>
        <dbReference type="ChEBI" id="CHEBI:15377"/>
        <dbReference type="ChEBI" id="CHEBI:30013"/>
        <dbReference type="ChEBI" id="CHEBI:43474"/>
        <dbReference type="ChEBI" id="CHEBI:61977"/>
        <dbReference type="EC" id="3.1.3.16"/>
    </reaction>
</comment>
<dbReference type="Proteomes" id="UP001630127">
    <property type="component" value="Unassembled WGS sequence"/>
</dbReference>
<comment type="similarity">
    <text evidence="1">Belongs to the PP2C family.</text>
</comment>
<keyword evidence="1" id="KW-0904">Protein phosphatase</keyword>
<evidence type="ECO:0000256" key="1">
    <source>
        <dbReference type="RuleBase" id="RU366020"/>
    </source>
</evidence>
<dbReference type="GO" id="GO:0046872">
    <property type="term" value="F:metal ion binding"/>
    <property type="evidence" value="ECO:0007669"/>
    <property type="project" value="UniProtKB-UniRule"/>
</dbReference>
<dbReference type="EMBL" id="JBJUIK010000008">
    <property type="protein sequence ID" value="KAL3519780.1"/>
    <property type="molecule type" value="Genomic_DNA"/>
</dbReference>
<comment type="caution">
    <text evidence="2">The sequence shown here is derived from an EMBL/GenBank/DDBJ whole genome shotgun (WGS) entry which is preliminary data.</text>
</comment>
<keyword evidence="1" id="KW-0479">Metal-binding</keyword>
<dbReference type="SUPFAM" id="SSF81606">
    <property type="entry name" value="PP2C-like"/>
    <property type="match status" value="1"/>
</dbReference>
<organism evidence="2 3">
    <name type="scientific">Cinchona calisaya</name>
    <dbReference type="NCBI Taxonomy" id="153742"/>
    <lineage>
        <taxon>Eukaryota</taxon>
        <taxon>Viridiplantae</taxon>
        <taxon>Streptophyta</taxon>
        <taxon>Embryophyta</taxon>
        <taxon>Tracheophyta</taxon>
        <taxon>Spermatophyta</taxon>
        <taxon>Magnoliopsida</taxon>
        <taxon>eudicotyledons</taxon>
        <taxon>Gunneridae</taxon>
        <taxon>Pentapetalae</taxon>
        <taxon>asterids</taxon>
        <taxon>lamiids</taxon>
        <taxon>Gentianales</taxon>
        <taxon>Rubiaceae</taxon>
        <taxon>Cinchonoideae</taxon>
        <taxon>Cinchoneae</taxon>
        <taxon>Cinchona</taxon>
    </lineage>
</organism>
<dbReference type="InterPro" id="IPR036457">
    <property type="entry name" value="PPM-type-like_dom_sf"/>
</dbReference>
<keyword evidence="1" id="KW-0378">Hydrolase</keyword>
<comment type="catalytic activity">
    <reaction evidence="1">
        <text>O-phospho-L-seryl-[protein] + H2O = L-seryl-[protein] + phosphate</text>
        <dbReference type="Rhea" id="RHEA:20629"/>
        <dbReference type="Rhea" id="RHEA-COMP:9863"/>
        <dbReference type="Rhea" id="RHEA-COMP:11604"/>
        <dbReference type="ChEBI" id="CHEBI:15377"/>
        <dbReference type="ChEBI" id="CHEBI:29999"/>
        <dbReference type="ChEBI" id="CHEBI:43474"/>
        <dbReference type="ChEBI" id="CHEBI:83421"/>
        <dbReference type="EC" id="3.1.3.16"/>
    </reaction>
</comment>
<keyword evidence="1" id="KW-0460">Magnesium</keyword>
<protein>
    <recommendedName>
        <fullName evidence="1">Protein phosphatase</fullName>
        <ecNumber evidence="1">3.1.3.16</ecNumber>
    </recommendedName>
</protein>
<name>A0ABD2ZNL7_9GENT</name>
<dbReference type="GO" id="GO:0004722">
    <property type="term" value="F:protein serine/threonine phosphatase activity"/>
    <property type="evidence" value="ECO:0007669"/>
    <property type="project" value="UniProtKB-EC"/>
</dbReference>
<proteinExistence type="inferred from homology"/>
<keyword evidence="3" id="KW-1185">Reference proteome</keyword>
<comment type="cofactor">
    <cofactor evidence="1">
        <name>Mg(2+)</name>
        <dbReference type="ChEBI" id="CHEBI:18420"/>
    </cofactor>
</comment>
<evidence type="ECO:0000313" key="3">
    <source>
        <dbReference type="Proteomes" id="UP001630127"/>
    </source>
</evidence>
<dbReference type="EC" id="3.1.3.16" evidence="1"/>
<keyword evidence="1" id="KW-0464">Manganese</keyword>
<dbReference type="AlphaFoldDB" id="A0ABD2ZNL7"/>
<dbReference type="InterPro" id="IPR039123">
    <property type="entry name" value="PPTC7"/>
</dbReference>